<name>A0A926QJS8_9BACL</name>
<keyword evidence="2" id="KW-1185">Reference proteome</keyword>
<protein>
    <submittedName>
        <fullName evidence="1">Uncharacterized protein</fullName>
    </submittedName>
</protein>
<proteinExistence type="predicted"/>
<organism evidence="1 2">
    <name type="scientific">Paenibacillus sedimenti</name>
    <dbReference type="NCBI Taxonomy" id="2770274"/>
    <lineage>
        <taxon>Bacteria</taxon>
        <taxon>Bacillati</taxon>
        <taxon>Bacillota</taxon>
        <taxon>Bacilli</taxon>
        <taxon>Bacillales</taxon>
        <taxon>Paenibacillaceae</taxon>
        <taxon>Paenibacillus</taxon>
    </lineage>
</organism>
<reference evidence="1" key="1">
    <citation type="submission" date="2020-09" db="EMBL/GenBank/DDBJ databases">
        <title>Draft Genome Sequence of Paenibacillus sp. WST5.</title>
        <authorList>
            <person name="Bao Z."/>
        </authorList>
    </citation>
    <scope>NUCLEOTIDE SEQUENCE</scope>
    <source>
        <strain evidence="1">WST5</strain>
    </source>
</reference>
<evidence type="ECO:0000313" key="2">
    <source>
        <dbReference type="Proteomes" id="UP000650466"/>
    </source>
</evidence>
<dbReference type="Proteomes" id="UP000650466">
    <property type="component" value="Unassembled WGS sequence"/>
</dbReference>
<evidence type="ECO:0000313" key="1">
    <source>
        <dbReference type="EMBL" id="MBD0380784.1"/>
    </source>
</evidence>
<dbReference type="EMBL" id="JACVVD010000003">
    <property type="protein sequence ID" value="MBD0380784.1"/>
    <property type="molecule type" value="Genomic_DNA"/>
</dbReference>
<dbReference type="RefSeq" id="WP_188174549.1">
    <property type="nucleotide sequence ID" value="NZ_JACVVD010000003.1"/>
</dbReference>
<accession>A0A926QJS8</accession>
<sequence length="64" mass="7435">MRTESQIKRKLNELLQQQQTIEARIEQAGSGVEREALTAQNERILDRIDMLEWVLNEPVGSYHA</sequence>
<comment type="caution">
    <text evidence="1">The sequence shown here is derived from an EMBL/GenBank/DDBJ whole genome shotgun (WGS) entry which is preliminary data.</text>
</comment>
<dbReference type="AlphaFoldDB" id="A0A926QJS8"/>
<gene>
    <name evidence="1" type="ORF">ICC18_11705</name>
</gene>